<evidence type="ECO:0000256" key="1">
    <source>
        <dbReference type="SAM" id="MobiDB-lite"/>
    </source>
</evidence>
<feature type="compositionally biased region" description="Polar residues" evidence="1">
    <location>
        <begin position="280"/>
        <end position="289"/>
    </location>
</feature>
<organism evidence="2 3">
    <name type="scientific">Microbacterium candidum</name>
    <dbReference type="NCBI Taxonomy" id="3041922"/>
    <lineage>
        <taxon>Bacteria</taxon>
        <taxon>Bacillati</taxon>
        <taxon>Actinomycetota</taxon>
        <taxon>Actinomycetes</taxon>
        <taxon>Micrococcales</taxon>
        <taxon>Microbacteriaceae</taxon>
        <taxon>Microbacterium</taxon>
    </lineage>
</organism>
<reference evidence="2 3" key="1">
    <citation type="submission" date="2023-06" db="EMBL/GenBank/DDBJ databases">
        <title>Microbacterium sp. nov., isolated from a waste landfill.</title>
        <authorList>
            <person name="Wen W."/>
        </authorList>
    </citation>
    <scope>NUCLEOTIDE SEQUENCE [LARGE SCALE GENOMIC DNA]</scope>
    <source>
        <strain evidence="2 3">ASV49</strain>
    </source>
</reference>
<feature type="region of interest" description="Disordered" evidence="1">
    <location>
        <begin position="442"/>
        <end position="487"/>
    </location>
</feature>
<dbReference type="Proteomes" id="UP001235064">
    <property type="component" value="Unassembled WGS sequence"/>
</dbReference>
<comment type="caution">
    <text evidence="2">The sequence shown here is derived from an EMBL/GenBank/DDBJ whole genome shotgun (WGS) entry which is preliminary data.</text>
</comment>
<dbReference type="RefSeq" id="WP_286289598.1">
    <property type="nucleotide sequence ID" value="NZ_JASXSZ010000005.1"/>
</dbReference>
<sequence length="508" mass="55417">MSSSAIVDSPSSGEDADAVLLAHLFDSAQEDQFAVNTRAAYQAETISEIVAFAKAHPHVYAHTEHVDAVEIAERAVVRDAALRFQMSENAIRTLANVAGTADARLPGLWRRAKDGYATIRQVETAVILLAVLGEHPDITREFDDELSDAVVRLGAGGFAARARRTARRLSQIPPEIRHRDAAARRRVVVDPADDGMAWLSAYLPLNEAVAAKRRLTSSAKHVATTERGGRTRDQIRADLLSAWLRGENTPTAVKTKVLVTIPVNLLTPDAQASVRRAGPTRQSSATGRNLNDEPLLDGREPIDPATAIGALLYEGVFRRVITDPVTGTVVDMDRRARIATPAQREWLTLAYATCAVDGCEHPAADSDIDHWLDYHGPYAGRTNLGNLNPFCGNDHVLKTRSKLRFVRGPDGTVRIQSPVLTRGTSMSEDDWSAAGDDAVDRSALGEDDVDWNAPRDGGVDWSSEDLDHRTWAPRGAGDVSPEDQDEVRRLTSALARLEKRDYGDNPPF</sequence>
<feature type="region of interest" description="Disordered" evidence="1">
    <location>
        <begin position="272"/>
        <end position="298"/>
    </location>
</feature>
<evidence type="ECO:0000313" key="3">
    <source>
        <dbReference type="Proteomes" id="UP001235064"/>
    </source>
</evidence>
<evidence type="ECO:0000313" key="2">
    <source>
        <dbReference type="EMBL" id="MDL9980628.1"/>
    </source>
</evidence>
<gene>
    <name evidence="2" type="ORF">QSV35_14905</name>
</gene>
<dbReference type="EMBL" id="JASXSZ010000005">
    <property type="protein sequence ID" value="MDL9980628.1"/>
    <property type="molecule type" value="Genomic_DNA"/>
</dbReference>
<keyword evidence="3" id="KW-1185">Reference proteome</keyword>
<proteinExistence type="predicted"/>
<protein>
    <submittedName>
        <fullName evidence="2">DUF222 domain-containing protein</fullName>
    </submittedName>
</protein>
<name>A0ABT7N1N9_9MICO</name>
<accession>A0ABT7N1N9</accession>